<evidence type="ECO:0000313" key="3">
    <source>
        <dbReference type="EMBL" id="QYZ68413.1"/>
    </source>
</evidence>
<keyword evidence="4" id="KW-1185">Reference proteome</keyword>
<dbReference type="RefSeq" id="WP_220660636.1">
    <property type="nucleotide sequence ID" value="NZ_CP069370.1"/>
</dbReference>
<feature type="transmembrane region" description="Helical" evidence="1">
    <location>
        <begin position="190"/>
        <end position="209"/>
    </location>
</feature>
<dbReference type="Pfam" id="PF01569">
    <property type="entry name" value="PAP2"/>
    <property type="match status" value="1"/>
</dbReference>
<dbReference type="AlphaFoldDB" id="A0A8G1EBU5"/>
<feature type="transmembrane region" description="Helical" evidence="1">
    <location>
        <begin position="163"/>
        <end position="184"/>
    </location>
</feature>
<dbReference type="PANTHER" id="PTHR14969">
    <property type="entry name" value="SPHINGOSINE-1-PHOSPHATE PHOSPHOHYDROLASE"/>
    <property type="match status" value="1"/>
</dbReference>
<dbReference type="InterPro" id="IPR000326">
    <property type="entry name" value="PAP2/HPO"/>
</dbReference>
<keyword evidence="1" id="KW-0812">Transmembrane</keyword>
<proteinExistence type="predicted"/>
<keyword evidence="1" id="KW-1133">Transmembrane helix</keyword>
<dbReference type="EMBL" id="CP069370">
    <property type="protein sequence ID" value="QYZ68413.1"/>
    <property type="molecule type" value="Genomic_DNA"/>
</dbReference>
<dbReference type="PANTHER" id="PTHR14969:SF13">
    <property type="entry name" value="AT30094P"/>
    <property type="match status" value="1"/>
</dbReference>
<dbReference type="KEGG" id="nsm:JO391_11505"/>
<name>A0A8G1EBU5_9RHOB</name>
<dbReference type="SMART" id="SM00014">
    <property type="entry name" value="acidPPc"/>
    <property type="match status" value="1"/>
</dbReference>
<organism evidence="3 4">
    <name type="scientific">Neotabrizicola shimadae</name>
    <dbReference type="NCBI Taxonomy" id="2807096"/>
    <lineage>
        <taxon>Bacteria</taxon>
        <taxon>Pseudomonadati</taxon>
        <taxon>Pseudomonadota</taxon>
        <taxon>Alphaproteobacteria</taxon>
        <taxon>Rhodobacterales</taxon>
        <taxon>Paracoccaceae</taxon>
        <taxon>Neotabrizicola</taxon>
    </lineage>
</organism>
<keyword evidence="1" id="KW-0472">Membrane</keyword>
<evidence type="ECO:0000256" key="1">
    <source>
        <dbReference type="SAM" id="Phobius"/>
    </source>
</evidence>
<dbReference type="Gene3D" id="1.20.144.10">
    <property type="entry name" value="Phosphatidic acid phosphatase type 2/haloperoxidase"/>
    <property type="match status" value="1"/>
</dbReference>
<feature type="transmembrane region" description="Helical" evidence="1">
    <location>
        <begin position="94"/>
        <end position="114"/>
    </location>
</feature>
<dbReference type="InterPro" id="IPR036938">
    <property type="entry name" value="PAP2/HPO_sf"/>
</dbReference>
<evidence type="ECO:0000259" key="2">
    <source>
        <dbReference type="SMART" id="SM00014"/>
    </source>
</evidence>
<protein>
    <submittedName>
        <fullName evidence="3">Phosphatase PAP2 family protein</fullName>
    </submittedName>
</protein>
<reference evidence="3" key="1">
    <citation type="submission" date="2021-02" db="EMBL/GenBank/DDBJ databases">
        <title>Rhodobacter shimadae sp. nov., an aerobic anoxygenic phototrophic bacterium isolated from a hot spring.</title>
        <authorList>
            <person name="Muramatsu S."/>
            <person name="Haruta S."/>
            <person name="Hirose S."/>
            <person name="Hanada S."/>
        </authorList>
    </citation>
    <scope>NUCLEOTIDE SEQUENCE</scope>
    <source>
        <strain evidence="3">N10</strain>
    </source>
</reference>
<dbReference type="CDD" id="cd03392">
    <property type="entry name" value="PAP2_like_2"/>
    <property type="match status" value="1"/>
</dbReference>
<feature type="transmembrane region" description="Helical" evidence="1">
    <location>
        <begin position="60"/>
        <end position="87"/>
    </location>
</feature>
<gene>
    <name evidence="3" type="ORF">JO391_11505</name>
</gene>
<accession>A0A8G1EBU5</accession>
<evidence type="ECO:0000313" key="4">
    <source>
        <dbReference type="Proteomes" id="UP000826300"/>
    </source>
</evidence>
<sequence>MDPHTFRGLPITLLVAAAVYAAVLFSGLTEDVLDSGALDDFDGAISAIVDPLRSEPELTWFRWISAIAGGPAILAVLLVSSGFLLLLPNRTPILALWAVFSGAQLTTTLGKVVIGRPRPEPMYDVAALAAFPSGHATVVMAVYGFIAYLIGRGIGDPMARFHVAFAALLLVALVGLSRIVLNVHFASDVLGGYLVGIFWLLVGVILVEARDRTTGGSRS</sequence>
<feature type="domain" description="Phosphatidic acid phosphatase type 2/haloperoxidase" evidence="2">
    <location>
        <begin position="91"/>
        <end position="204"/>
    </location>
</feature>
<dbReference type="Proteomes" id="UP000826300">
    <property type="component" value="Chromosome"/>
</dbReference>
<feature type="transmembrane region" description="Helical" evidence="1">
    <location>
        <begin position="126"/>
        <end position="151"/>
    </location>
</feature>
<dbReference type="SUPFAM" id="SSF48317">
    <property type="entry name" value="Acid phosphatase/Vanadium-dependent haloperoxidase"/>
    <property type="match status" value="1"/>
</dbReference>